<proteinExistence type="predicted"/>
<sequence>MKKFMLFLALTLFLSITSCDSSSDDLVDAQNVEKLNKQKQILTKLEQLGIDSKNVTFIDNVSTDGRIVVESIDDLAEIFPKELNDEGKIQEMISKESSAQTIKNLSTAKSFDLSEYQRLSSTIPVPNSSMTVYYEFWYNSFYMSYNWNDGVKDVSVATINGNGVYFSYNAVNYSANASYTVNIYGKFYYPIIIDGQNANIERPAKIICFFNPNLEYTTFPWQQYIFFTN</sequence>
<dbReference type="Proteomes" id="UP000006694">
    <property type="component" value="Chromosome"/>
</dbReference>
<feature type="chain" id="PRO_5030164171" evidence="1">
    <location>
        <begin position="24"/>
        <end position="229"/>
    </location>
</feature>
<keyword evidence="2" id="KW-0449">Lipoprotein</keyword>
<reference evidence="2 3" key="1">
    <citation type="journal article" date="2009" name="Appl. Environ. Microbiol.">
        <title>Novel features of the polysaccharide-digesting gliding bacterium Flavobacterium johnsoniae as revealed by genome sequence analysis.</title>
        <authorList>
            <person name="McBride M.J."/>
            <person name="Xie G."/>
            <person name="Martens E.C."/>
            <person name="Lapidus A."/>
            <person name="Henrissat B."/>
            <person name="Rhodes R.G."/>
            <person name="Goltsman E."/>
            <person name="Wang W."/>
            <person name="Xu J."/>
            <person name="Hunnicutt D.W."/>
            <person name="Staroscik A.M."/>
            <person name="Hoover T.R."/>
            <person name="Cheng Y.Q."/>
            <person name="Stein J.L."/>
        </authorList>
    </citation>
    <scope>NUCLEOTIDE SEQUENCE [LARGE SCALE GENOMIC DNA]</scope>
    <source>
        <strain evidence="3">ATCC 17061 / DSM 2064 / JCM 8514 / BCRC 14874 / CCUG 350202 / NBRC 14942 / NCIMB 11054 / UW101</strain>
    </source>
</reference>
<keyword evidence="3" id="KW-1185">Reference proteome</keyword>
<accession>A5FAT9</accession>
<dbReference type="HOGENOM" id="CLU_1208312_0_0_10"/>
<protein>
    <submittedName>
        <fullName evidence="2">Hypothetical lipoprotein</fullName>
    </submittedName>
</protein>
<dbReference type="RefSeq" id="WP_012026638.1">
    <property type="nucleotide sequence ID" value="NC_009441.1"/>
</dbReference>
<dbReference type="AlphaFoldDB" id="A5FAT9"/>
<feature type="signal peptide" evidence="1">
    <location>
        <begin position="1"/>
        <end position="23"/>
    </location>
</feature>
<gene>
    <name evidence="2" type="ordered locus">Fjoh_4673</name>
</gene>
<dbReference type="PROSITE" id="PS51257">
    <property type="entry name" value="PROKAR_LIPOPROTEIN"/>
    <property type="match status" value="1"/>
</dbReference>
<organism evidence="2 3">
    <name type="scientific">Flavobacterium johnsoniae (strain ATCC 17061 / DSM 2064 / JCM 8514 / BCRC 14874 / CCUG 350202 / NBRC 14942 / NCIMB 11054 / UW101)</name>
    <name type="common">Cytophaga johnsonae</name>
    <dbReference type="NCBI Taxonomy" id="376686"/>
    <lineage>
        <taxon>Bacteria</taxon>
        <taxon>Pseudomonadati</taxon>
        <taxon>Bacteroidota</taxon>
        <taxon>Flavobacteriia</taxon>
        <taxon>Flavobacteriales</taxon>
        <taxon>Flavobacteriaceae</taxon>
        <taxon>Flavobacterium</taxon>
    </lineage>
</organism>
<evidence type="ECO:0000256" key="1">
    <source>
        <dbReference type="SAM" id="SignalP"/>
    </source>
</evidence>
<name>A5FAT9_FLAJ1</name>
<evidence type="ECO:0000313" key="3">
    <source>
        <dbReference type="Proteomes" id="UP000006694"/>
    </source>
</evidence>
<dbReference type="GeneID" id="31767600"/>
<dbReference type="KEGG" id="fjo:Fjoh_4673"/>
<evidence type="ECO:0000313" key="2">
    <source>
        <dbReference type="EMBL" id="ABQ07672.1"/>
    </source>
</evidence>
<dbReference type="EMBL" id="CP000685">
    <property type="protein sequence ID" value="ABQ07672.1"/>
    <property type="molecule type" value="Genomic_DNA"/>
</dbReference>
<keyword evidence="1" id="KW-0732">Signal</keyword>